<dbReference type="EMBL" id="BAAABX010000044">
    <property type="protein sequence ID" value="GAA0414395.1"/>
    <property type="molecule type" value="Genomic_DNA"/>
</dbReference>
<evidence type="ECO:0008006" key="4">
    <source>
        <dbReference type="Google" id="ProtNLM"/>
    </source>
</evidence>
<dbReference type="Proteomes" id="UP001500879">
    <property type="component" value="Unassembled WGS sequence"/>
</dbReference>
<gene>
    <name evidence="2" type="ORF">GCM10010357_39560</name>
</gene>
<sequence>MRGWGAGTAVLIGAGAVLASAALPAAAVEKAPVERSRAVVVVDCARNPQVRPGSYMIACGDGNNALASLHWSQWNRSGAVGAGRNLVNDCIPACSSGHFHSYPVSVRLDRARPWAGHHGRSHFTRLSVTYTSARPPHAPRTETFDV</sequence>
<keyword evidence="3" id="KW-1185">Reference proteome</keyword>
<evidence type="ECO:0000313" key="2">
    <source>
        <dbReference type="EMBL" id="GAA0414395.1"/>
    </source>
</evidence>
<accession>A0ABN0YW09</accession>
<reference evidence="2 3" key="1">
    <citation type="journal article" date="2019" name="Int. J. Syst. Evol. Microbiol.">
        <title>The Global Catalogue of Microorganisms (GCM) 10K type strain sequencing project: providing services to taxonomists for standard genome sequencing and annotation.</title>
        <authorList>
            <consortium name="The Broad Institute Genomics Platform"/>
            <consortium name="The Broad Institute Genome Sequencing Center for Infectious Disease"/>
            <person name="Wu L."/>
            <person name="Ma J."/>
        </authorList>
    </citation>
    <scope>NUCLEOTIDE SEQUENCE [LARGE SCALE GENOMIC DNA]</scope>
    <source>
        <strain evidence="2 3">JCM 4788</strain>
    </source>
</reference>
<name>A0ABN0YW09_9ACTN</name>
<evidence type="ECO:0000313" key="3">
    <source>
        <dbReference type="Proteomes" id="UP001500879"/>
    </source>
</evidence>
<evidence type="ECO:0000256" key="1">
    <source>
        <dbReference type="SAM" id="SignalP"/>
    </source>
</evidence>
<protein>
    <recommendedName>
        <fullName evidence="4">Secreted protein</fullName>
    </recommendedName>
</protein>
<organism evidence="2 3">
    <name type="scientific">Streptomyces luteireticuli</name>
    <dbReference type="NCBI Taxonomy" id="173858"/>
    <lineage>
        <taxon>Bacteria</taxon>
        <taxon>Bacillati</taxon>
        <taxon>Actinomycetota</taxon>
        <taxon>Actinomycetes</taxon>
        <taxon>Kitasatosporales</taxon>
        <taxon>Streptomycetaceae</taxon>
        <taxon>Streptomyces</taxon>
    </lineage>
</organism>
<proteinExistence type="predicted"/>
<comment type="caution">
    <text evidence="2">The sequence shown here is derived from an EMBL/GenBank/DDBJ whole genome shotgun (WGS) entry which is preliminary data.</text>
</comment>
<feature type="signal peptide" evidence="1">
    <location>
        <begin position="1"/>
        <end position="21"/>
    </location>
</feature>
<feature type="chain" id="PRO_5046059347" description="Secreted protein" evidence="1">
    <location>
        <begin position="22"/>
        <end position="146"/>
    </location>
</feature>
<keyword evidence="1" id="KW-0732">Signal</keyword>